<dbReference type="Proteomes" id="UP001642487">
    <property type="component" value="Chromosome 6"/>
</dbReference>
<dbReference type="Gene3D" id="1.10.720.30">
    <property type="entry name" value="SAP domain"/>
    <property type="match status" value="1"/>
</dbReference>
<dbReference type="Pfam" id="PF16294">
    <property type="entry name" value="RSB_motif"/>
    <property type="match status" value="1"/>
</dbReference>
<dbReference type="Pfam" id="PF02037">
    <property type="entry name" value="SAP"/>
    <property type="match status" value="1"/>
</dbReference>
<feature type="region of interest" description="Disordered" evidence="1">
    <location>
        <begin position="51"/>
        <end position="143"/>
    </location>
</feature>
<proteinExistence type="predicted"/>
<feature type="compositionally biased region" description="Pro residues" evidence="1">
    <location>
        <begin position="668"/>
        <end position="679"/>
    </location>
</feature>
<sequence>MSSKSKYSVLDNRPIDQWKVTELKEELKRRKLTIKGLKEDLVKRLDEALRIEREENAEETNGIDGDPPVTDSDNNQENASIVSETTKESNEDANMIENVDDVGVQVDKDDSTAAVGEGEVQDGVGLNSSPRVEEGSAINDTTVGTKITVTETVISEVESGVEGLPNTESKDNEDSKVQSEIEESRPQLDSEESKPQLDSEDSKPQIDSEDSKPQLDSEDSKPQLDSEDSKPQLDDVNMEVQVENENLKSQQADLVHDSSAPDHQVSEVSPVLGSQVRTDSISTDSVTINEMIELKENISADHVKLELDVKQEMVEPSSGIIVPDAGESHPMDVEEPPVNKNVEESLAYRDVVESPENKDVVEPIVKEDVEEKHDVKDITSELHEKHDSVDVGFSEKLNLDRSSGDDSIEDAIENKIDLGNNPGEIGEKNIKNDGLISKEEKVADITVRGSTADRKNIDIENDVSSLPAEKRRLHDQAVVGNESVKRQRRWNSENLKIPEPQNAAHTSTSNSKDIHQSTAPKRNFSRSDSTAGEDPSRERVVPPSPKPPTNSLRIDRFLRPFTLKAVQELLGKTGSVTSFWMDHIKTHCYVTYSSVEEAMKTRDAVYNLQWPPNGGRLLIAEFVDPQEVKIRVEAPQTPTPAAVAPPVANVPPSVQPEPSPRQPRQQHAPPPSLPPPPPTTNLAQAREQLPLPPPPAIPDKVDTPIVTLDDLFRKTKATPRIYYLPLSDEQVQVKHTAAARGKDTKQ</sequence>
<dbReference type="CDD" id="cd12432">
    <property type="entry name" value="RRM_ACINU"/>
    <property type="match status" value="1"/>
</dbReference>
<dbReference type="PANTHER" id="PTHR47031:SF3">
    <property type="entry name" value="SAP DOMAIN-CONTAINING PROTEIN"/>
    <property type="match status" value="1"/>
</dbReference>
<feature type="compositionally biased region" description="Polar residues" evidence="1">
    <location>
        <begin position="503"/>
        <end position="530"/>
    </location>
</feature>
<reference evidence="3 4" key="1">
    <citation type="submission" date="2024-03" db="EMBL/GenBank/DDBJ databases">
        <authorList>
            <person name="Gkanogiannis A."/>
            <person name="Becerra Lopez-Lavalle L."/>
        </authorList>
    </citation>
    <scope>NUCLEOTIDE SEQUENCE [LARGE SCALE GENOMIC DNA]</scope>
</reference>
<dbReference type="InterPro" id="IPR036361">
    <property type="entry name" value="SAP_dom_sf"/>
</dbReference>
<dbReference type="PROSITE" id="PS50800">
    <property type="entry name" value="SAP"/>
    <property type="match status" value="1"/>
</dbReference>
<dbReference type="InterPro" id="IPR032552">
    <property type="entry name" value="RSB_motif"/>
</dbReference>
<dbReference type="PANTHER" id="PTHR47031">
    <property type="entry name" value="SAP DNA-BINDING DOMAIN-CONTAINING PROTEIN"/>
    <property type="match status" value="1"/>
</dbReference>
<evidence type="ECO:0000313" key="3">
    <source>
        <dbReference type="EMBL" id="CAK9324274.1"/>
    </source>
</evidence>
<name>A0ABP0YUQ3_9ROSI</name>
<feature type="domain" description="SAP" evidence="2">
    <location>
        <begin position="15"/>
        <end position="49"/>
    </location>
</feature>
<dbReference type="InterPro" id="IPR035979">
    <property type="entry name" value="RBD_domain_sf"/>
</dbReference>
<accession>A0ABP0YUQ3</accession>
<organism evidence="3 4">
    <name type="scientific">Citrullus colocynthis</name>
    <name type="common">colocynth</name>
    <dbReference type="NCBI Taxonomy" id="252529"/>
    <lineage>
        <taxon>Eukaryota</taxon>
        <taxon>Viridiplantae</taxon>
        <taxon>Streptophyta</taxon>
        <taxon>Embryophyta</taxon>
        <taxon>Tracheophyta</taxon>
        <taxon>Spermatophyta</taxon>
        <taxon>Magnoliopsida</taxon>
        <taxon>eudicotyledons</taxon>
        <taxon>Gunneridae</taxon>
        <taxon>Pentapetalae</taxon>
        <taxon>rosids</taxon>
        <taxon>fabids</taxon>
        <taxon>Cucurbitales</taxon>
        <taxon>Cucurbitaceae</taxon>
        <taxon>Benincaseae</taxon>
        <taxon>Citrullus</taxon>
    </lineage>
</organism>
<gene>
    <name evidence="3" type="ORF">CITCOLO1_LOCUS16506</name>
</gene>
<dbReference type="SUPFAM" id="SSF68906">
    <property type="entry name" value="SAP domain"/>
    <property type="match status" value="1"/>
</dbReference>
<feature type="compositionally biased region" description="Polar residues" evidence="1">
    <location>
        <begin position="243"/>
        <end position="252"/>
    </location>
</feature>
<dbReference type="EMBL" id="OZ021740">
    <property type="protein sequence ID" value="CAK9324274.1"/>
    <property type="molecule type" value="Genomic_DNA"/>
</dbReference>
<evidence type="ECO:0000313" key="4">
    <source>
        <dbReference type="Proteomes" id="UP001642487"/>
    </source>
</evidence>
<feature type="region of interest" description="Disordered" evidence="1">
    <location>
        <begin position="636"/>
        <end position="702"/>
    </location>
</feature>
<dbReference type="SMART" id="SM00513">
    <property type="entry name" value="SAP"/>
    <property type="match status" value="1"/>
</dbReference>
<protein>
    <recommendedName>
        <fullName evidence="2">SAP domain-containing protein</fullName>
    </recommendedName>
</protein>
<dbReference type="InterPro" id="IPR003034">
    <property type="entry name" value="SAP_dom"/>
</dbReference>
<feature type="compositionally biased region" description="Basic and acidic residues" evidence="1">
    <location>
        <begin position="168"/>
        <end position="233"/>
    </location>
</feature>
<feature type="region of interest" description="Disordered" evidence="1">
    <location>
        <begin position="468"/>
        <end position="552"/>
    </location>
</feature>
<feature type="compositionally biased region" description="Polar residues" evidence="1">
    <location>
        <begin position="71"/>
        <end position="84"/>
    </location>
</feature>
<keyword evidence="4" id="KW-1185">Reference proteome</keyword>
<feature type="region of interest" description="Disordered" evidence="1">
    <location>
        <begin position="156"/>
        <end position="273"/>
    </location>
</feature>
<dbReference type="SUPFAM" id="SSF54928">
    <property type="entry name" value="RNA-binding domain, RBD"/>
    <property type="match status" value="1"/>
</dbReference>
<feature type="compositionally biased region" description="Low complexity" evidence="1">
    <location>
        <begin position="636"/>
        <end position="652"/>
    </location>
</feature>
<evidence type="ECO:0000256" key="1">
    <source>
        <dbReference type="SAM" id="MobiDB-lite"/>
    </source>
</evidence>
<dbReference type="InterPro" id="IPR034257">
    <property type="entry name" value="Acinus_RRM"/>
</dbReference>
<evidence type="ECO:0000259" key="2">
    <source>
        <dbReference type="PROSITE" id="PS50800"/>
    </source>
</evidence>